<dbReference type="KEGG" id="fus:HMPREF0409_00100"/>
<evidence type="ECO:0000256" key="1">
    <source>
        <dbReference type="ARBA" id="ARBA00004496"/>
    </source>
</evidence>
<name>R9REG8_9FUSO</name>
<feature type="domain" description="SRP54-type proteins GTP-binding" evidence="5">
    <location>
        <begin position="100"/>
        <end position="181"/>
    </location>
</feature>
<evidence type="ECO:0000259" key="6">
    <source>
        <dbReference type="SMART" id="SM00963"/>
    </source>
</evidence>
<dbReference type="SUPFAM" id="SSF52540">
    <property type="entry name" value="P-loop containing nucleoside triphosphate hydrolases"/>
    <property type="match status" value="1"/>
</dbReference>
<keyword evidence="2" id="KW-0547">Nucleotide-binding</keyword>
<evidence type="ECO:0000256" key="3">
    <source>
        <dbReference type="ARBA" id="ARBA00023134"/>
    </source>
</evidence>
<dbReference type="InterPro" id="IPR036225">
    <property type="entry name" value="SRP/SRP_N"/>
</dbReference>
<sequence length="181" mass="19980">MLENLGNRFQDIFKKIRGHGKLSETNIKDALREVKMSLLEADVNYKVVKDFTNKISEKAIGTEVIRGVNPAQQFIKLVNDELVELLGGTSSKLTKGLRNPTIIMLAGLQGAGKTTFAAKLAKFLKKQNEKLLLVGVDVYRPAAIKQLQVLGQQIGVDVYSEENSKDVVGIATRAIEKSKRN</sequence>
<protein>
    <recommendedName>
        <fullName evidence="9">Signal recognition particle protein</fullName>
    </recommendedName>
</protein>
<evidence type="ECO:0000256" key="4">
    <source>
        <dbReference type="ARBA" id="ARBA00048027"/>
    </source>
</evidence>
<dbReference type="AlphaFoldDB" id="R9REG8"/>
<dbReference type="PATRIC" id="fig|469607.3.peg.1635"/>
<organism evidence="7 8">
    <name type="scientific">Fusobacterium animalis 4_8</name>
    <dbReference type="NCBI Taxonomy" id="469607"/>
    <lineage>
        <taxon>Bacteria</taxon>
        <taxon>Fusobacteriati</taxon>
        <taxon>Fusobacteriota</taxon>
        <taxon>Fusobacteriia</taxon>
        <taxon>Fusobacteriales</taxon>
        <taxon>Fusobacteriaceae</taxon>
        <taxon>Fusobacterium</taxon>
    </lineage>
</organism>
<dbReference type="SMART" id="SM00963">
    <property type="entry name" value="SRP54_N"/>
    <property type="match status" value="1"/>
</dbReference>
<reference evidence="7 8" key="1">
    <citation type="submission" date="2012-07" db="EMBL/GenBank/DDBJ databases">
        <title>The Genome Sequence of Fusobacterium sp. 4_8.</title>
        <authorList>
            <consortium name="The Broad Institute Genome Sequencing Platform"/>
            <person name="Earl A."/>
            <person name="Ward D."/>
            <person name="Feldgarden M."/>
            <person name="Gevers D."/>
            <person name="Sibley C.D."/>
            <person name="White A.P."/>
            <person name="Crowley S."/>
            <person name="Surette M."/>
            <person name="Strauss J.C."/>
            <person name="Ambrose C.E."/>
            <person name="Allen-Vercoe E."/>
            <person name="Walker B."/>
            <person name="Young S.K."/>
            <person name="Zeng Q."/>
            <person name="Gargeya S."/>
            <person name="Fitzgerald M."/>
            <person name="Haas B."/>
            <person name="Abouelleil A."/>
            <person name="Alvarado L."/>
            <person name="Arachchi H.M."/>
            <person name="Berlin A.M."/>
            <person name="Chapman S.B."/>
            <person name="Goldberg J."/>
            <person name="Griggs A."/>
            <person name="Gujja S."/>
            <person name="Hansen M."/>
            <person name="Howarth C."/>
            <person name="Imamovic A."/>
            <person name="Larimer J."/>
            <person name="McCowen C."/>
            <person name="Montmayeur A."/>
            <person name="Murphy C."/>
            <person name="Neiman D."/>
            <person name="Pearson M."/>
            <person name="Priest M."/>
            <person name="Roberts A."/>
            <person name="Saif S."/>
            <person name="Shea T."/>
            <person name="Sisk P."/>
            <person name="Sykes S."/>
            <person name="Wortman J."/>
            <person name="Nusbaum C."/>
            <person name="Birren B."/>
        </authorList>
    </citation>
    <scope>NUCLEOTIDE SEQUENCE [LARGE SCALE GENOMIC DNA]</scope>
    <source>
        <strain evidence="7 8">4_8</strain>
    </source>
</reference>
<evidence type="ECO:0008006" key="9">
    <source>
        <dbReference type="Google" id="ProtNLM"/>
    </source>
</evidence>
<comment type="subcellular location">
    <subcellularLocation>
        <location evidence="1">Cytoplasm</location>
    </subcellularLocation>
</comment>
<comment type="catalytic activity">
    <reaction evidence="4">
        <text>GTP + H2O = GDP + phosphate + H(+)</text>
        <dbReference type="Rhea" id="RHEA:19669"/>
        <dbReference type="ChEBI" id="CHEBI:15377"/>
        <dbReference type="ChEBI" id="CHEBI:15378"/>
        <dbReference type="ChEBI" id="CHEBI:37565"/>
        <dbReference type="ChEBI" id="CHEBI:43474"/>
        <dbReference type="ChEBI" id="CHEBI:58189"/>
        <dbReference type="EC" id="3.6.5.4"/>
    </reaction>
</comment>
<evidence type="ECO:0000259" key="5">
    <source>
        <dbReference type="SMART" id="SM00962"/>
    </source>
</evidence>
<accession>R9REG8</accession>
<dbReference type="SUPFAM" id="SSF47364">
    <property type="entry name" value="Domain of the SRP/SRP receptor G-proteins"/>
    <property type="match status" value="1"/>
</dbReference>
<dbReference type="EMBL" id="CP003723">
    <property type="protein sequence ID" value="AGM24075.1"/>
    <property type="molecule type" value="Genomic_DNA"/>
</dbReference>
<dbReference type="Pfam" id="PF02881">
    <property type="entry name" value="SRP54_N"/>
    <property type="match status" value="1"/>
</dbReference>
<gene>
    <name evidence="7" type="ORF">HMPREF0409_00100</name>
</gene>
<dbReference type="GO" id="GO:0005525">
    <property type="term" value="F:GTP binding"/>
    <property type="evidence" value="ECO:0007669"/>
    <property type="project" value="UniProtKB-KW"/>
</dbReference>
<dbReference type="HOGENOM" id="CLU_009301_7_0_0"/>
<dbReference type="GO" id="GO:0048500">
    <property type="term" value="C:signal recognition particle"/>
    <property type="evidence" value="ECO:0007669"/>
    <property type="project" value="InterPro"/>
</dbReference>
<evidence type="ECO:0000313" key="7">
    <source>
        <dbReference type="EMBL" id="AGM24075.1"/>
    </source>
</evidence>
<dbReference type="Pfam" id="PF00448">
    <property type="entry name" value="SRP54"/>
    <property type="match status" value="1"/>
</dbReference>
<dbReference type="Gene3D" id="1.20.120.140">
    <property type="entry name" value="Signal recognition particle SRP54, nucleotide-binding domain"/>
    <property type="match status" value="1"/>
</dbReference>
<feature type="domain" description="Signal recognition particle SRP54 helical bundle" evidence="6">
    <location>
        <begin position="1"/>
        <end position="86"/>
    </location>
</feature>
<dbReference type="InterPro" id="IPR000897">
    <property type="entry name" value="SRP54_GTPase_dom"/>
</dbReference>
<dbReference type="Gene3D" id="3.40.50.300">
    <property type="entry name" value="P-loop containing nucleotide triphosphate hydrolases"/>
    <property type="match status" value="1"/>
</dbReference>
<keyword evidence="3" id="KW-0342">GTP-binding</keyword>
<dbReference type="PANTHER" id="PTHR11564:SF5">
    <property type="entry name" value="SIGNAL RECOGNITION PARTICLE SUBUNIT SRP54"/>
    <property type="match status" value="1"/>
</dbReference>
<dbReference type="InterPro" id="IPR022941">
    <property type="entry name" value="SRP54"/>
</dbReference>
<dbReference type="GO" id="GO:0003924">
    <property type="term" value="F:GTPase activity"/>
    <property type="evidence" value="ECO:0007669"/>
    <property type="project" value="InterPro"/>
</dbReference>
<dbReference type="Proteomes" id="UP000014361">
    <property type="component" value="Chromosome"/>
</dbReference>
<dbReference type="InterPro" id="IPR027417">
    <property type="entry name" value="P-loop_NTPase"/>
</dbReference>
<evidence type="ECO:0000313" key="8">
    <source>
        <dbReference type="Proteomes" id="UP000014361"/>
    </source>
</evidence>
<dbReference type="SMART" id="SM00962">
    <property type="entry name" value="SRP54"/>
    <property type="match status" value="1"/>
</dbReference>
<dbReference type="GO" id="GO:0006614">
    <property type="term" value="P:SRP-dependent cotranslational protein targeting to membrane"/>
    <property type="evidence" value="ECO:0007669"/>
    <property type="project" value="InterPro"/>
</dbReference>
<evidence type="ECO:0000256" key="2">
    <source>
        <dbReference type="ARBA" id="ARBA00022741"/>
    </source>
</evidence>
<proteinExistence type="predicted"/>
<dbReference type="InterPro" id="IPR042101">
    <property type="entry name" value="SRP54_N_sf"/>
</dbReference>
<dbReference type="InterPro" id="IPR013822">
    <property type="entry name" value="Signal_recog_particl_SRP54_hlx"/>
</dbReference>
<dbReference type="PANTHER" id="PTHR11564">
    <property type="entry name" value="SIGNAL RECOGNITION PARTICLE 54K PROTEIN SRP54"/>
    <property type="match status" value="1"/>
</dbReference>